<gene>
    <name evidence="7" type="ORF">B4U79_16397</name>
</gene>
<evidence type="ECO:0000256" key="4">
    <source>
        <dbReference type="ARBA" id="ARBA00023136"/>
    </source>
</evidence>
<dbReference type="InterPro" id="IPR011701">
    <property type="entry name" value="MFS"/>
</dbReference>
<protein>
    <submittedName>
        <fullName evidence="7">Putative MFS-type transporter C09D4.1-like protein</fullName>
    </submittedName>
</protein>
<feature type="transmembrane region" description="Helical" evidence="5">
    <location>
        <begin position="372"/>
        <end position="394"/>
    </location>
</feature>
<dbReference type="GO" id="GO:0016020">
    <property type="term" value="C:membrane"/>
    <property type="evidence" value="ECO:0007669"/>
    <property type="project" value="UniProtKB-SubCell"/>
</dbReference>
<dbReference type="InterPro" id="IPR036259">
    <property type="entry name" value="MFS_trans_sf"/>
</dbReference>
<accession>A0A3S3RTT6</accession>
<dbReference type="EMBL" id="NCKU01005401">
    <property type="protein sequence ID" value="RWS04621.1"/>
    <property type="molecule type" value="Genomic_DNA"/>
</dbReference>
<keyword evidence="2 5" id="KW-0812">Transmembrane</keyword>
<feature type="transmembrane region" description="Helical" evidence="5">
    <location>
        <begin position="235"/>
        <end position="258"/>
    </location>
</feature>
<feature type="transmembrane region" description="Helical" evidence="5">
    <location>
        <begin position="115"/>
        <end position="137"/>
    </location>
</feature>
<dbReference type="Gene3D" id="1.20.1250.20">
    <property type="entry name" value="MFS general substrate transporter like domains"/>
    <property type="match status" value="1"/>
</dbReference>
<feature type="transmembrane region" description="Helical" evidence="5">
    <location>
        <begin position="59"/>
        <end position="78"/>
    </location>
</feature>
<comment type="caution">
    <text evidence="7">The sequence shown here is derived from an EMBL/GenBank/DDBJ whole genome shotgun (WGS) entry which is preliminary data.</text>
</comment>
<feature type="transmembrane region" description="Helical" evidence="5">
    <location>
        <begin position="400"/>
        <end position="420"/>
    </location>
</feature>
<dbReference type="SUPFAM" id="SSF103473">
    <property type="entry name" value="MFS general substrate transporter"/>
    <property type="match status" value="1"/>
</dbReference>
<feature type="transmembrane region" description="Helical" evidence="5">
    <location>
        <begin position="337"/>
        <end position="360"/>
    </location>
</feature>
<dbReference type="GO" id="GO:0097037">
    <property type="term" value="P:heme export"/>
    <property type="evidence" value="ECO:0007669"/>
    <property type="project" value="TreeGrafter"/>
</dbReference>
<comment type="subcellular location">
    <subcellularLocation>
        <location evidence="1">Membrane</location>
        <topology evidence="1">Multi-pass membrane protein</topology>
    </subcellularLocation>
</comment>
<evidence type="ECO:0000256" key="5">
    <source>
        <dbReference type="SAM" id="Phobius"/>
    </source>
</evidence>
<organism evidence="7 8">
    <name type="scientific">Dinothrombium tinctorium</name>
    <dbReference type="NCBI Taxonomy" id="1965070"/>
    <lineage>
        <taxon>Eukaryota</taxon>
        <taxon>Metazoa</taxon>
        <taxon>Ecdysozoa</taxon>
        <taxon>Arthropoda</taxon>
        <taxon>Chelicerata</taxon>
        <taxon>Arachnida</taxon>
        <taxon>Acari</taxon>
        <taxon>Acariformes</taxon>
        <taxon>Trombidiformes</taxon>
        <taxon>Prostigmata</taxon>
        <taxon>Anystina</taxon>
        <taxon>Parasitengona</taxon>
        <taxon>Trombidioidea</taxon>
        <taxon>Trombidiidae</taxon>
        <taxon>Dinothrombium</taxon>
    </lineage>
</organism>
<feature type="transmembrane region" description="Helical" evidence="5">
    <location>
        <begin position="309"/>
        <end position="331"/>
    </location>
</feature>
<sequence>MSESEVSAAEDRAFVYYKRRYLIALLLGLYTATNFYQHYEFVVISDMICEYYSVSEQLVNWTALVFNVGIILFLFPTLECIEKFGFYNSMVIGTAMNALGSSIKVCAIKQNMFYLLFIGQMFPAFGSLFPLSLPAVLGTHWFKSEHVAAVIGFNFALNALGCSIAFLLPSLIYNKLSGKSEFEFALSSVSIILAAVAVAIFVMTILFVREKPETPPSFAEESRLERRTEEPSENLWRNVNFVLLTILISLISIISQAVPILLNQTIHQLFPKDLVCPIVTIAGLLVIFSEVPSSIISSVICARYKQYKAILISYCIFLVSFLCLYTFSLYILNEILIYVFLFLAGFTYYGLFVIIMDFIIEVTYPISEGISVNIAMFISAIPGLAVIPFMSFLIRQFGSFQANLTLVAIAAISLILSFCVSNDLRRYAMNFVIGVVAGRNRNYWYFRDSIVGMQDSLETRRDSRPIVF</sequence>
<feature type="domain" description="Major facilitator superfamily (MFS) profile" evidence="6">
    <location>
        <begin position="20"/>
        <end position="425"/>
    </location>
</feature>
<dbReference type="AlphaFoldDB" id="A0A3S3RTT6"/>
<feature type="transmembrane region" description="Helical" evidence="5">
    <location>
        <begin position="85"/>
        <end position="103"/>
    </location>
</feature>
<dbReference type="InterPro" id="IPR020846">
    <property type="entry name" value="MFS_dom"/>
</dbReference>
<dbReference type="GO" id="GO:0015232">
    <property type="term" value="F:heme transmembrane transporter activity"/>
    <property type="evidence" value="ECO:0007669"/>
    <property type="project" value="TreeGrafter"/>
</dbReference>
<dbReference type="InterPro" id="IPR049680">
    <property type="entry name" value="FLVCR1-2_SLC49-like"/>
</dbReference>
<keyword evidence="8" id="KW-1185">Reference proteome</keyword>
<evidence type="ECO:0000256" key="2">
    <source>
        <dbReference type="ARBA" id="ARBA00022692"/>
    </source>
</evidence>
<dbReference type="PANTHER" id="PTHR10924">
    <property type="entry name" value="MAJOR FACILITATOR SUPERFAMILY PROTEIN-RELATED"/>
    <property type="match status" value="1"/>
</dbReference>
<reference evidence="7 8" key="1">
    <citation type="journal article" date="2018" name="Gigascience">
        <title>Genomes of trombidid mites reveal novel predicted allergens and laterally-transferred genes associated with secondary metabolism.</title>
        <authorList>
            <person name="Dong X."/>
            <person name="Chaisiri K."/>
            <person name="Xia D."/>
            <person name="Armstrong S.D."/>
            <person name="Fang Y."/>
            <person name="Donnelly M.J."/>
            <person name="Kadowaki T."/>
            <person name="McGarry J.W."/>
            <person name="Darby A.C."/>
            <person name="Makepeace B.L."/>
        </authorList>
    </citation>
    <scope>NUCLEOTIDE SEQUENCE [LARGE SCALE GENOMIC DNA]</scope>
    <source>
        <strain evidence="7">UoL-WK</strain>
    </source>
</reference>
<feature type="transmembrane region" description="Helical" evidence="5">
    <location>
        <begin position="149"/>
        <end position="172"/>
    </location>
</feature>
<dbReference type="GO" id="GO:0020037">
    <property type="term" value="F:heme binding"/>
    <property type="evidence" value="ECO:0007669"/>
    <property type="project" value="TreeGrafter"/>
</dbReference>
<dbReference type="Pfam" id="PF07690">
    <property type="entry name" value="MFS_1"/>
    <property type="match status" value="1"/>
</dbReference>
<keyword evidence="4 5" id="KW-0472">Membrane</keyword>
<dbReference type="OrthoDB" id="422206at2759"/>
<evidence type="ECO:0000256" key="1">
    <source>
        <dbReference type="ARBA" id="ARBA00004141"/>
    </source>
</evidence>
<dbReference type="Proteomes" id="UP000285301">
    <property type="component" value="Unassembled WGS sequence"/>
</dbReference>
<keyword evidence="3 5" id="KW-1133">Transmembrane helix</keyword>
<dbReference type="PROSITE" id="PS50850">
    <property type="entry name" value="MFS"/>
    <property type="match status" value="1"/>
</dbReference>
<dbReference type="PANTHER" id="PTHR10924:SF4">
    <property type="entry name" value="GH15861P"/>
    <property type="match status" value="1"/>
</dbReference>
<name>A0A3S3RTT6_9ACAR</name>
<proteinExistence type="predicted"/>
<evidence type="ECO:0000259" key="6">
    <source>
        <dbReference type="PROSITE" id="PS50850"/>
    </source>
</evidence>
<feature type="transmembrane region" description="Helical" evidence="5">
    <location>
        <begin position="278"/>
        <end position="302"/>
    </location>
</feature>
<feature type="transmembrane region" description="Helical" evidence="5">
    <location>
        <begin position="21"/>
        <end position="39"/>
    </location>
</feature>
<feature type="transmembrane region" description="Helical" evidence="5">
    <location>
        <begin position="184"/>
        <end position="208"/>
    </location>
</feature>
<evidence type="ECO:0000313" key="7">
    <source>
        <dbReference type="EMBL" id="RWS04621.1"/>
    </source>
</evidence>
<evidence type="ECO:0000256" key="3">
    <source>
        <dbReference type="ARBA" id="ARBA00022989"/>
    </source>
</evidence>
<evidence type="ECO:0000313" key="8">
    <source>
        <dbReference type="Proteomes" id="UP000285301"/>
    </source>
</evidence>